<sequence>MATPEEPTPASLEGQQNQAEAQTDHTHPPATGDVVDLTEKPKEEKKKKKKKTSKAKKRGTGFEEFYCDAPMTPAEHSQETEVIYAPHRPFVDRIEECIQRFRARRRLSSEREYLFSRYLYLGGIDASVRQFQSTRNIENDALEEASKSSVREMTADDVIQRGGEGNHNPRYFNPNYPEHWDVDFTGVVTGYLSEHLPQLAGGNYNQFSMGVDVILNFLKYVDRHEVCPEYADDLKKAQRICKQALGEMPAITELTTLLPGPFNTALGILHKPDQGKDTSDFDTSFGGEKPMDHKTAKIIYAVALSTVMGSKQTIIPAESSIVDTNEMTIEVRGIQRPNDATRAKYQTVNRHLTGYPDMQPCGTITTRPVVVRDGWDNSATATIPPEADKDHNFILEDDILRLLKLGMTLTMTVHTLSSGLEFIKCIREIRPTYYLFLPQELMLQYKEPVPNERPARSIYDDEDAGGMDGPQVDEKDI</sequence>
<dbReference type="EMBL" id="MU853564">
    <property type="protein sequence ID" value="KAK4145992.1"/>
    <property type="molecule type" value="Genomic_DNA"/>
</dbReference>
<dbReference type="Pfam" id="PF09692">
    <property type="entry name" value="Arb1"/>
    <property type="match status" value="1"/>
</dbReference>
<evidence type="ECO:0000313" key="2">
    <source>
        <dbReference type="EMBL" id="KAK4145992.1"/>
    </source>
</evidence>
<dbReference type="InterPro" id="IPR018606">
    <property type="entry name" value="Arb1"/>
</dbReference>
<organism evidence="2 3">
    <name type="scientific">Dichotomopilus funicola</name>
    <dbReference type="NCBI Taxonomy" id="1934379"/>
    <lineage>
        <taxon>Eukaryota</taxon>
        <taxon>Fungi</taxon>
        <taxon>Dikarya</taxon>
        <taxon>Ascomycota</taxon>
        <taxon>Pezizomycotina</taxon>
        <taxon>Sordariomycetes</taxon>
        <taxon>Sordariomycetidae</taxon>
        <taxon>Sordariales</taxon>
        <taxon>Chaetomiaceae</taxon>
        <taxon>Dichotomopilus</taxon>
    </lineage>
</organism>
<reference evidence="2" key="2">
    <citation type="submission" date="2023-05" db="EMBL/GenBank/DDBJ databases">
        <authorList>
            <consortium name="Lawrence Berkeley National Laboratory"/>
            <person name="Steindorff A."/>
            <person name="Hensen N."/>
            <person name="Bonometti L."/>
            <person name="Westerberg I."/>
            <person name="Brannstrom I.O."/>
            <person name="Guillou S."/>
            <person name="Cros-Aarteil S."/>
            <person name="Calhoun S."/>
            <person name="Haridas S."/>
            <person name="Kuo A."/>
            <person name="Mondo S."/>
            <person name="Pangilinan J."/>
            <person name="Riley R."/>
            <person name="Labutti K."/>
            <person name="Andreopoulos B."/>
            <person name="Lipzen A."/>
            <person name="Chen C."/>
            <person name="Yanf M."/>
            <person name="Daum C."/>
            <person name="Ng V."/>
            <person name="Clum A."/>
            <person name="Ohm R."/>
            <person name="Martin F."/>
            <person name="Silar P."/>
            <person name="Natvig D."/>
            <person name="Lalanne C."/>
            <person name="Gautier V."/>
            <person name="Ament-Velasquez S.L."/>
            <person name="Kruys A."/>
            <person name="Hutchinson M.I."/>
            <person name="Powell A.J."/>
            <person name="Barry K."/>
            <person name="Miller A.N."/>
            <person name="Grigoriev I.V."/>
            <person name="Debuchy R."/>
            <person name="Gladieux P."/>
            <person name="Thoren M.H."/>
            <person name="Johannesson H."/>
        </authorList>
    </citation>
    <scope>NUCLEOTIDE SEQUENCE</scope>
    <source>
        <strain evidence="2">CBS 141.50</strain>
    </source>
</reference>
<reference evidence="2" key="1">
    <citation type="journal article" date="2023" name="Mol. Phylogenet. Evol.">
        <title>Genome-scale phylogeny and comparative genomics of the fungal order Sordariales.</title>
        <authorList>
            <person name="Hensen N."/>
            <person name="Bonometti L."/>
            <person name="Westerberg I."/>
            <person name="Brannstrom I.O."/>
            <person name="Guillou S."/>
            <person name="Cros-Aarteil S."/>
            <person name="Calhoun S."/>
            <person name="Haridas S."/>
            <person name="Kuo A."/>
            <person name="Mondo S."/>
            <person name="Pangilinan J."/>
            <person name="Riley R."/>
            <person name="LaButti K."/>
            <person name="Andreopoulos B."/>
            <person name="Lipzen A."/>
            <person name="Chen C."/>
            <person name="Yan M."/>
            <person name="Daum C."/>
            <person name="Ng V."/>
            <person name="Clum A."/>
            <person name="Steindorff A."/>
            <person name="Ohm R.A."/>
            <person name="Martin F."/>
            <person name="Silar P."/>
            <person name="Natvig D.O."/>
            <person name="Lalanne C."/>
            <person name="Gautier V."/>
            <person name="Ament-Velasquez S.L."/>
            <person name="Kruys A."/>
            <person name="Hutchinson M.I."/>
            <person name="Powell A.J."/>
            <person name="Barry K."/>
            <person name="Miller A.N."/>
            <person name="Grigoriev I.V."/>
            <person name="Debuchy R."/>
            <person name="Gladieux P."/>
            <person name="Hiltunen Thoren M."/>
            <person name="Johannesson H."/>
        </authorList>
    </citation>
    <scope>NUCLEOTIDE SEQUENCE</scope>
    <source>
        <strain evidence="2">CBS 141.50</strain>
    </source>
</reference>
<dbReference type="AlphaFoldDB" id="A0AAN6V789"/>
<dbReference type="GO" id="GO:0031047">
    <property type="term" value="P:regulatory ncRNA-mediated gene silencing"/>
    <property type="evidence" value="ECO:0007669"/>
    <property type="project" value="InterPro"/>
</dbReference>
<accession>A0AAN6V789</accession>
<dbReference type="GO" id="GO:0033167">
    <property type="term" value="C:ARC complex"/>
    <property type="evidence" value="ECO:0007669"/>
    <property type="project" value="InterPro"/>
</dbReference>
<protein>
    <submittedName>
        <fullName evidence="2">Argonaute complex, subunit Arb1</fullName>
    </submittedName>
</protein>
<feature type="region of interest" description="Disordered" evidence="1">
    <location>
        <begin position="1"/>
        <end position="56"/>
    </location>
</feature>
<name>A0AAN6V789_9PEZI</name>
<evidence type="ECO:0000256" key="1">
    <source>
        <dbReference type="SAM" id="MobiDB-lite"/>
    </source>
</evidence>
<dbReference type="RefSeq" id="XP_062639363.1">
    <property type="nucleotide sequence ID" value="XM_062783107.1"/>
</dbReference>
<feature type="region of interest" description="Disordered" evidence="1">
    <location>
        <begin position="452"/>
        <end position="477"/>
    </location>
</feature>
<dbReference type="Proteomes" id="UP001302676">
    <property type="component" value="Unassembled WGS sequence"/>
</dbReference>
<comment type="caution">
    <text evidence="2">The sequence shown here is derived from an EMBL/GenBank/DDBJ whole genome shotgun (WGS) entry which is preliminary data.</text>
</comment>
<feature type="compositionally biased region" description="Basic residues" evidence="1">
    <location>
        <begin position="45"/>
        <end position="56"/>
    </location>
</feature>
<evidence type="ECO:0000313" key="3">
    <source>
        <dbReference type="Proteomes" id="UP001302676"/>
    </source>
</evidence>
<keyword evidence="3" id="KW-1185">Reference proteome</keyword>
<dbReference type="GeneID" id="87819720"/>
<proteinExistence type="predicted"/>
<gene>
    <name evidence="2" type="ORF">C8A04DRAFT_35283</name>
</gene>